<dbReference type="CDD" id="cd22634">
    <property type="entry name" value="Kunitz_SCI-I-like"/>
    <property type="match status" value="1"/>
</dbReference>
<keyword evidence="3" id="KW-1015">Disulfide bond</keyword>
<dbReference type="OrthoDB" id="4473401at2759"/>
<evidence type="ECO:0000313" key="7">
    <source>
        <dbReference type="Proteomes" id="UP000268350"/>
    </source>
</evidence>
<dbReference type="PROSITE" id="PS00280">
    <property type="entry name" value="BPTI_KUNITZ_1"/>
    <property type="match status" value="1"/>
</dbReference>
<organism evidence="6 7">
    <name type="scientific">Drosophila guanche</name>
    <name type="common">Fruit fly</name>
    <dbReference type="NCBI Taxonomy" id="7266"/>
    <lineage>
        <taxon>Eukaryota</taxon>
        <taxon>Metazoa</taxon>
        <taxon>Ecdysozoa</taxon>
        <taxon>Arthropoda</taxon>
        <taxon>Hexapoda</taxon>
        <taxon>Insecta</taxon>
        <taxon>Pterygota</taxon>
        <taxon>Neoptera</taxon>
        <taxon>Endopterygota</taxon>
        <taxon>Diptera</taxon>
        <taxon>Brachycera</taxon>
        <taxon>Muscomorpha</taxon>
        <taxon>Ephydroidea</taxon>
        <taxon>Drosophilidae</taxon>
        <taxon>Drosophila</taxon>
        <taxon>Sophophora</taxon>
    </lineage>
</organism>
<dbReference type="Pfam" id="PF00014">
    <property type="entry name" value="Kunitz_BPTI"/>
    <property type="match status" value="1"/>
</dbReference>
<evidence type="ECO:0000256" key="4">
    <source>
        <dbReference type="SAM" id="SignalP"/>
    </source>
</evidence>
<dbReference type="InterPro" id="IPR036880">
    <property type="entry name" value="Kunitz_BPTI_sf"/>
</dbReference>
<dbReference type="Proteomes" id="UP000268350">
    <property type="component" value="Unassembled WGS sequence"/>
</dbReference>
<sequence length="82" mass="8848">MKFLAIFALMFALLGLTLALKDPDCGLEAGVDGNGLIKCAVFKPSWTYQADSNECTEFVFGGCGGNANRFVTQAECEEKCKE</sequence>
<keyword evidence="7" id="KW-1185">Reference proteome</keyword>
<feature type="chain" id="PRO_5017337098" evidence="4">
    <location>
        <begin position="20"/>
        <end position="82"/>
    </location>
</feature>
<feature type="domain" description="BPTI/Kunitz inhibitor" evidence="5">
    <location>
        <begin position="25"/>
        <end position="80"/>
    </location>
</feature>
<dbReference type="EMBL" id="OUUW01000004">
    <property type="protein sequence ID" value="SPP79076.1"/>
    <property type="molecule type" value="Genomic_DNA"/>
</dbReference>
<accession>A0A3B0K0D5</accession>
<dbReference type="InterPro" id="IPR002223">
    <property type="entry name" value="Kunitz_BPTI"/>
</dbReference>
<evidence type="ECO:0000313" key="6">
    <source>
        <dbReference type="EMBL" id="SPP79076.1"/>
    </source>
</evidence>
<keyword evidence="4" id="KW-0732">Signal</keyword>
<evidence type="ECO:0000256" key="3">
    <source>
        <dbReference type="ARBA" id="ARBA00023157"/>
    </source>
</evidence>
<dbReference type="FunFam" id="4.10.410.10:FF:000020">
    <property type="entry name" value="Collagen, type VI, alpha 3"/>
    <property type="match status" value="1"/>
</dbReference>
<dbReference type="OMA" id="IKCAAFM"/>
<feature type="signal peptide" evidence="4">
    <location>
        <begin position="1"/>
        <end position="19"/>
    </location>
</feature>
<dbReference type="Gene3D" id="4.10.410.10">
    <property type="entry name" value="Pancreatic trypsin inhibitor Kunitz domain"/>
    <property type="match status" value="1"/>
</dbReference>
<dbReference type="InterPro" id="IPR020901">
    <property type="entry name" value="Prtase_inh_Kunz-CS"/>
</dbReference>
<dbReference type="GO" id="GO:0004867">
    <property type="term" value="F:serine-type endopeptidase inhibitor activity"/>
    <property type="evidence" value="ECO:0007669"/>
    <property type="project" value="UniProtKB-KW"/>
</dbReference>
<dbReference type="InterPro" id="IPR050098">
    <property type="entry name" value="TFPI/VKTCI-like"/>
</dbReference>
<evidence type="ECO:0000259" key="5">
    <source>
        <dbReference type="PROSITE" id="PS50279"/>
    </source>
</evidence>
<dbReference type="PANTHER" id="PTHR10083:SF374">
    <property type="entry name" value="BPTI_KUNITZ INHIBITOR DOMAIN-CONTAINING PROTEIN"/>
    <property type="match status" value="1"/>
</dbReference>
<dbReference type="AlphaFoldDB" id="A0A3B0K0D5"/>
<dbReference type="PRINTS" id="PR00759">
    <property type="entry name" value="BASICPTASE"/>
</dbReference>
<gene>
    <name evidence="6" type="ORF">DGUA_6G011859</name>
</gene>
<keyword evidence="1" id="KW-0646">Protease inhibitor</keyword>
<name>A0A3B0K0D5_DROGU</name>
<protein>
    <submittedName>
        <fullName evidence="6">Blast:Male accessory gland serine protease inhibitor</fullName>
    </submittedName>
</protein>
<dbReference type="SUPFAM" id="SSF57362">
    <property type="entry name" value="BPTI-like"/>
    <property type="match status" value="1"/>
</dbReference>
<dbReference type="SMART" id="SM00131">
    <property type="entry name" value="KU"/>
    <property type="match status" value="1"/>
</dbReference>
<dbReference type="PANTHER" id="PTHR10083">
    <property type="entry name" value="KUNITZ-TYPE PROTEASE INHIBITOR-RELATED"/>
    <property type="match status" value="1"/>
</dbReference>
<reference evidence="7" key="1">
    <citation type="submission" date="2018-01" db="EMBL/GenBank/DDBJ databases">
        <authorList>
            <person name="Alioto T."/>
            <person name="Alioto T."/>
        </authorList>
    </citation>
    <scope>NUCLEOTIDE SEQUENCE [LARGE SCALE GENOMIC DNA]</scope>
</reference>
<dbReference type="GO" id="GO:0005615">
    <property type="term" value="C:extracellular space"/>
    <property type="evidence" value="ECO:0007669"/>
    <property type="project" value="TreeGrafter"/>
</dbReference>
<dbReference type="PROSITE" id="PS50279">
    <property type="entry name" value="BPTI_KUNITZ_2"/>
    <property type="match status" value="1"/>
</dbReference>
<keyword evidence="2" id="KW-0722">Serine protease inhibitor</keyword>
<proteinExistence type="predicted"/>
<evidence type="ECO:0000256" key="2">
    <source>
        <dbReference type="ARBA" id="ARBA00022900"/>
    </source>
</evidence>
<evidence type="ECO:0000256" key="1">
    <source>
        <dbReference type="ARBA" id="ARBA00022690"/>
    </source>
</evidence>